<evidence type="ECO:0000313" key="4">
    <source>
        <dbReference type="Proteomes" id="UP000557772"/>
    </source>
</evidence>
<dbReference type="Gene3D" id="1.10.1660.10">
    <property type="match status" value="1"/>
</dbReference>
<dbReference type="Proteomes" id="UP000557772">
    <property type="component" value="Unassembled WGS sequence"/>
</dbReference>
<dbReference type="CDD" id="cd04780">
    <property type="entry name" value="HTH_MerR-like_sg5"/>
    <property type="match status" value="1"/>
</dbReference>
<comment type="caution">
    <text evidence="3">The sequence shown here is derived from an EMBL/GenBank/DDBJ whole genome shotgun (WGS) entry which is preliminary data.</text>
</comment>
<dbReference type="GO" id="GO:0003700">
    <property type="term" value="F:DNA-binding transcription factor activity"/>
    <property type="evidence" value="ECO:0007669"/>
    <property type="project" value="InterPro"/>
</dbReference>
<protein>
    <submittedName>
        <fullName evidence="3">MerR family transcriptional regulator</fullName>
    </submittedName>
</protein>
<keyword evidence="4" id="KW-1185">Reference proteome</keyword>
<dbReference type="InterPro" id="IPR000551">
    <property type="entry name" value="MerR-type_HTH_dom"/>
</dbReference>
<dbReference type="AlphaFoldDB" id="A0A849AIT4"/>
<feature type="domain" description="HTH merR-type" evidence="2">
    <location>
        <begin position="1"/>
        <end position="70"/>
    </location>
</feature>
<dbReference type="PROSITE" id="PS50937">
    <property type="entry name" value="HTH_MERR_2"/>
    <property type="match status" value="1"/>
</dbReference>
<dbReference type="PANTHER" id="PTHR30204">
    <property type="entry name" value="REDOX-CYCLING DRUG-SENSING TRANSCRIPTIONAL ACTIVATOR SOXR"/>
    <property type="match status" value="1"/>
</dbReference>
<dbReference type="EMBL" id="JABENB010000002">
    <property type="protein sequence ID" value="NNG40299.1"/>
    <property type="molecule type" value="Genomic_DNA"/>
</dbReference>
<dbReference type="RefSeq" id="WP_171156427.1">
    <property type="nucleotide sequence ID" value="NZ_JABENB010000002.1"/>
</dbReference>
<gene>
    <name evidence="3" type="ORF">HJ588_13600</name>
</gene>
<evidence type="ECO:0000256" key="1">
    <source>
        <dbReference type="ARBA" id="ARBA00023125"/>
    </source>
</evidence>
<organism evidence="3 4">
    <name type="scientific">Flexivirga aerilata</name>
    <dbReference type="NCBI Taxonomy" id="1656889"/>
    <lineage>
        <taxon>Bacteria</taxon>
        <taxon>Bacillati</taxon>
        <taxon>Actinomycetota</taxon>
        <taxon>Actinomycetes</taxon>
        <taxon>Micrococcales</taxon>
        <taxon>Dermacoccaceae</taxon>
        <taxon>Flexivirga</taxon>
    </lineage>
</organism>
<accession>A0A849AIT4</accession>
<dbReference type="PANTHER" id="PTHR30204:SF98">
    <property type="entry name" value="HTH-TYPE TRANSCRIPTIONAL REGULATOR ADHR"/>
    <property type="match status" value="1"/>
</dbReference>
<keyword evidence="1" id="KW-0238">DNA-binding</keyword>
<dbReference type="InterPro" id="IPR009061">
    <property type="entry name" value="DNA-bd_dom_put_sf"/>
</dbReference>
<name>A0A849AIT4_9MICO</name>
<dbReference type="GO" id="GO:0003677">
    <property type="term" value="F:DNA binding"/>
    <property type="evidence" value="ECO:0007669"/>
    <property type="project" value="UniProtKB-KW"/>
</dbReference>
<dbReference type="PRINTS" id="PR00040">
    <property type="entry name" value="HTHMERR"/>
</dbReference>
<sequence>MRISQLSDATGVPVPTLKFYLREGLLHPGEQTSRTQARYDESHAERVRLIRALSEAGGLSLARVRQVLDALGDPPSSRHHLLGAAQDALTPDGTTCDPEWSAFARGFVDRRGWQIRDDEPLIDLLGGQLHALAEAGIEVDDGAPLMAWADAAESIADADLSTVPDDPAAALRQVVVGTVLTDPVLATLRRLAQQHRSATLFEEK</sequence>
<dbReference type="SMART" id="SM00422">
    <property type="entry name" value="HTH_MERR"/>
    <property type="match status" value="1"/>
</dbReference>
<dbReference type="InterPro" id="IPR047057">
    <property type="entry name" value="MerR_fam"/>
</dbReference>
<proteinExistence type="predicted"/>
<reference evidence="3 4" key="1">
    <citation type="submission" date="2020-05" db="EMBL/GenBank/DDBJ databases">
        <title>Flexivirga sp. ID2601S isolated from air conditioner.</title>
        <authorList>
            <person name="Kim D.H."/>
        </authorList>
    </citation>
    <scope>NUCLEOTIDE SEQUENCE [LARGE SCALE GENOMIC DNA]</scope>
    <source>
        <strain evidence="3 4">ID2601S</strain>
    </source>
</reference>
<evidence type="ECO:0000313" key="3">
    <source>
        <dbReference type="EMBL" id="NNG40299.1"/>
    </source>
</evidence>
<evidence type="ECO:0000259" key="2">
    <source>
        <dbReference type="PROSITE" id="PS50937"/>
    </source>
</evidence>
<dbReference type="SUPFAM" id="SSF46955">
    <property type="entry name" value="Putative DNA-binding domain"/>
    <property type="match status" value="1"/>
</dbReference>
<dbReference type="Pfam" id="PF13411">
    <property type="entry name" value="MerR_1"/>
    <property type="match status" value="1"/>
</dbReference>